<comment type="caution">
    <text evidence="11">The sequence shown here is derived from an EMBL/GenBank/DDBJ whole genome shotgun (WGS) entry which is preliminary data.</text>
</comment>
<evidence type="ECO:0000256" key="5">
    <source>
        <dbReference type="ARBA" id="ARBA00023242"/>
    </source>
</evidence>
<evidence type="ECO:0000256" key="4">
    <source>
        <dbReference type="ARBA" id="ARBA00023163"/>
    </source>
</evidence>
<dbReference type="GO" id="GO:0003677">
    <property type="term" value="F:DNA binding"/>
    <property type="evidence" value="ECO:0007669"/>
    <property type="project" value="UniProtKB-KW"/>
</dbReference>
<feature type="coiled-coil region" evidence="6">
    <location>
        <begin position="438"/>
        <end position="469"/>
    </location>
</feature>
<dbReference type="InterPro" id="IPR036388">
    <property type="entry name" value="WH-like_DNA-bd_sf"/>
</dbReference>
<evidence type="ECO:0000259" key="8">
    <source>
        <dbReference type="PROSITE" id="PS50090"/>
    </source>
</evidence>
<proteinExistence type="predicted"/>
<dbReference type="InterPro" id="IPR007526">
    <property type="entry name" value="SWIRM"/>
</dbReference>
<dbReference type="InterPro" id="IPR001005">
    <property type="entry name" value="SANT/Myb"/>
</dbReference>
<dbReference type="GO" id="GO:0005634">
    <property type="term" value="C:nucleus"/>
    <property type="evidence" value="ECO:0007669"/>
    <property type="project" value="UniProtKB-ARBA"/>
</dbReference>
<dbReference type="Gene3D" id="1.10.10.10">
    <property type="entry name" value="Winged helix-like DNA-binding domain superfamily/Winged helix DNA-binding domain"/>
    <property type="match status" value="1"/>
</dbReference>
<dbReference type="InterPro" id="IPR032451">
    <property type="entry name" value="SMARCC_C"/>
</dbReference>
<dbReference type="PANTHER" id="PTHR12802:SF140">
    <property type="entry name" value="SWI_SNF COMPLEX SUBUNIT SWI3A"/>
    <property type="match status" value="1"/>
</dbReference>
<keyword evidence="4" id="KW-0804">Transcription</keyword>
<gene>
    <name evidence="11" type="ORF">Cgig2_021970</name>
</gene>
<name>A0A9Q1KS08_9CARY</name>
<dbReference type="PROSITE" id="PS50934">
    <property type="entry name" value="SWIRM"/>
    <property type="match status" value="1"/>
</dbReference>
<dbReference type="Pfam" id="PF00249">
    <property type="entry name" value="Myb_DNA-binding"/>
    <property type="match status" value="1"/>
</dbReference>
<feature type="region of interest" description="Disordered" evidence="7">
    <location>
        <begin position="321"/>
        <end position="344"/>
    </location>
</feature>
<keyword evidence="2" id="KW-0805">Transcription regulation</keyword>
<evidence type="ECO:0000313" key="11">
    <source>
        <dbReference type="EMBL" id="KAJ8448342.1"/>
    </source>
</evidence>
<dbReference type="PROSITE" id="PS51293">
    <property type="entry name" value="SANT"/>
    <property type="match status" value="1"/>
</dbReference>
<evidence type="ECO:0000256" key="1">
    <source>
        <dbReference type="ARBA" id="ARBA00022473"/>
    </source>
</evidence>
<dbReference type="InterPro" id="IPR017884">
    <property type="entry name" value="SANT_dom"/>
</dbReference>
<dbReference type="AlphaFoldDB" id="A0A9Q1KS08"/>
<keyword evidence="5" id="KW-0539">Nucleus</keyword>
<sequence length="586" mass="64677">METPTSTAAAPPLPPPPNFKSPCLPATTSIDLYTIPSHSCWFSWDSIHDTERAELREFFDGSSFTRSPKVYKEYRDFIISKYREDPSKRLTFTDVRKSLVGDVCVLRKVFNFLDKWGLINFGAPAVPASESEEPRVQIEEGAPGGVRVVANPNSSKPIPVPPAAGGGGGGGGGDNGFKMPPLASYSDVFGGVEGEKEEVVCGNCQEKCDSKYYECTKEKYVVCLKCFEKGIYGENKSKDDFKPNDSLKSSATQGSVWTEAETLLLLESVLKHGDDWELVAQNVQTKTKLDCISRLIELPFGELMLGSHGKISARGLIDEVDTSQGQKASSEPKETKKMQGDQQKENNLQQEGDLMQENHQQQEIVEREKSMEIESLEPPTKKKRVDSSDPSRSLIEQVALISTMVGPQIAAAAASAAVSVLSDGNPLVSEIFYSEDDMSEFEQRSGNLNNELERALQSEDSEMKDASHSSEIDKLPAVRDSIPLALRMRAAVGTALGAAAAHARLLADQEEREIEHLMAFIIETQLKKLQRKAKYLEYLGHLMEKEHALLDESKDSIIGERINTLQRIFASGISRWKDHSSARLPV</sequence>
<dbReference type="PANTHER" id="PTHR12802">
    <property type="entry name" value="SWI/SNF COMPLEX-RELATED"/>
    <property type="match status" value="1"/>
</dbReference>
<dbReference type="PROSITE" id="PS50090">
    <property type="entry name" value="MYB_LIKE"/>
    <property type="match status" value="1"/>
</dbReference>
<feature type="domain" description="SANT" evidence="10">
    <location>
        <begin position="252"/>
        <end position="303"/>
    </location>
</feature>
<keyword evidence="6" id="KW-0175">Coiled coil</keyword>
<feature type="region of interest" description="Disordered" evidence="7">
    <location>
        <begin position="369"/>
        <end position="390"/>
    </location>
</feature>
<protein>
    <recommendedName>
        <fullName evidence="13">SWI/SNF complex subunit SWI3A</fullName>
    </recommendedName>
</protein>
<dbReference type="Pfam" id="PF04433">
    <property type="entry name" value="SWIRM"/>
    <property type="match status" value="1"/>
</dbReference>
<dbReference type="CDD" id="cd00167">
    <property type="entry name" value="SANT"/>
    <property type="match status" value="1"/>
</dbReference>
<evidence type="ECO:0000259" key="10">
    <source>
        <dbReference type="PROSITE" id="PS51293"/>
    </source>
</evidence>
<reference evidence="11" key="1">
    <citation type="submission" date="2022-04" db="EMBL/GenBank/DDBJ databases">
        <title>Carnegiea gigantea Genome sequencing and assembly v2.</title>
        <authorList>
            <person name="Copetti D."/>
            <person name="Sanderson M.J."/>
            <person name="Burquez A."/>
            <person name="Wojciechowski M.F."/>
        </authorList>
    </citation>
    <scope>NUCLEOTIDE SEQUENCE</scope>
    <source>
        <strain evidence="11">SGP5-SGP5p</strain>
        <tissue evidence="11">Aerial part</tissue>
    </source>
</reference>
<evidence type="ECO:0000256" key="2">
    <source>
        <dbReference type="ARBA" id="ARBA00023015"/>
    </source>
</evidence>
<dbReference type="EMBL" id="JAKOGI010000030">
    <property type="protein sequence ID" value="KAJ8448342.1"/>
    <property type="molecule type" value="Genomic_DNA"/>
</dbReference>
<dbReference type="Gene3D" id="1.10.10.60">
    <property type="entry name" value="Homeodomain-like"/>
    <property type="match status" value="1"/>
</dbReference>
<keyword evidence="12" id="KW-1185">Reference proteome</keyword>
<feature type="region of interest" description="Disordered" evidence="7">
    <location>
        <begin position="153"/>
        <end position="176"/>
    </location>
</feature>
<evidence type="ECO:0000256" key="3">
    <source>
        <dbReference type="ARBA" id="ARBA00023125"/>
    </source>
</evidence>
<evidence type="ECO:0000256" key="7">
    <source>
        <dbReference type="SAM" id="MobiDB-lite"/>
    </source>
</evidence>
<evidence type="ECO:0000256" key="6">
    <source>
        <dbReference type="SAM" id="Coils"/>
    </source>
</evidence>
<feature type="compositionally biased region" description="Basic and acidic residues" evidence="7">
    <location>
        <begin position="330"/>
        <end position="344"/>
    </location>
</feature>
<feature type="domain" description="Myb-like" evidence="8">
    <location>
        <begin position="249"/>
        <end position="294"/>
    </location>
</feature>
<dbReference type="SMART" id="SM00717">
    <property type="entry name" value="SANT"/>
    <property type="match status" value="1"/>
</dbReference>
<keyword evidence="1" id="KW-0217">Developmental protein</keyword>
<evidence type="ECO:0000313" key="12">
    <source>
        <dbReference type="Proteomes" id="UP001153076"/>
    </source>
</evidence>
<accession>A0A9Q1KS08</accession>
<feature type="compositionally biased region" description="Gly residues" evidence="7">
    <location>
        <begin position="164"/>
        <end position="175"/>
    </location>
</feature>
<feature type="domain" description="SWIRM" evidence="9">
    <location>
        <begin position="33"/>
        <end position="130"/>
    </location>
</feature>
<organism evidence="11 12">
    <name type="scientific">Carnegiea gigantea</name>
    <dbReference type="NCBI Taxonomy" id="171969"/>
    <lineage>
        <taxon>Eukaryota</taxon>
        <taxon>Viridiplantae</taxon>
        <taxon>Streptophyta</taxon>
        <taxon>Embryophyta</taxon>
        <taxon>Tracheophyta</taxon>
        <taxon>Spermatophyta</taxon>
        <taxon>Magnoliopsida</taxon>
        <taxon>eudicotyledons</taxon>
        <taxon>Gunneridae</taxon>
        <taxon>Pentapetalae</taxon>
        <taxon>Caryophyllales</taxon>
        <taxon>Cactineae</taxon>
        <taxon>Cactaceae</taxon>
        <taxon>Cactoideae</taxon>
        <taxon>Echinocereeae</taxon>
        <taxon>Carnegiea</taxon>
    </lineage>
</organism>
<dbReference type="Pfam" id="PF16495">
    <property type="entry name" value="SWIRM-assoc_1"/>
    <property type="match status" value="1"/>
</dbReference>
<dbReference type="Proteomes" id="UP001153076">
    <property type="component" value="Unassembled WGS sequence"/>
</dbReference>
<keyword evidence="3" id="KW-0238">DNA-binding</keyword>
<dbReference type="SUPFAM" id="SSF46689">
    <property type="entry name" value="Homeodomain-like"/>
    <property type="match status" value="2"/>
</dbReference>
<dbReference type="OrthoDB" id="118550at2759"/>
<dbReference type="FunFam" id="1.10.10.10:FF:000020">
    <property type="entry name" value="SWI/SNF complex subunit SMARCC2 isoform c"/>
    <property type="match status" value="1"/>
</dbReference>
<evidence type="ECO:0000259" key="9">
    <source>
        <dbReference type="PROSITE" id="PS50934"/>
    </source>
</evidence>
<dbReference type="InterPro" id="IPR009057">
    <property type="entry name" value="Homeodomain-like_sf"/>
</dbReference>
<evidence type="ECO:0008006" key="13">
    <source>
        <dbReference type="Google" id="ProtNLM"/>
    </source>
</evidence>